<reference evidence="2 3" key="1">
    <citation type="submission" date="2015-08" db="EMBL/GenBank/DDBJ databases">
        <title>Genomes of Isolates from Cabo Rojo, PR.</title>
        <authorList>
            <person name="Sanchez-Nieves R.L."/>
            <person name="Montalvo-Rodriguez R."/>
        </authorList>
    </citation>
    <scope>NUCLEOTIDE SEQUENCE [LARGE SCALE GENOMIC DNA]</scope>
    <source>
        <strain evidence="2 3">SL3</strain>
    </source>
</reference>
<keyword evidence="1" id="KW-1133">Transmembrane helix</keyword>
<dbReference type="Proteomes" id="UP000037729">
    <property type="component" value="Unassembled WGS sequence"/>
</dbReference>
<comment type="caution">
    <text evidence="2">The sequence shown here is derived from an EMBL/GenBank/DDBJ whole genome shotgun (WGS) entry which is preliminary data.</text>
</comment>
<dbReference type="EMBL" id="LIUF01000010">
    <property type="protein sequence ID" value="KOX91451.1"/>
    <property type="molecule type" value="Genomic_DNA"/>
</dbReference>
<feature type="non-terminal residue" evidence="2">
    <location>
        <position position="1"/>
    </location>
</feature>
<accession>A0A0M9AIR4</accession>
<proteinExistence type="predicted"/>
<keyword evidence="3" id="KW-1185">Reference proteome</keyword>
<gene>
    <name evidence="2" type="ORF">AMS69_18300</name>
</gene>
<evidence type="ECO:0000256" key="1">
    <source>
        <dbReference type="SAM" id="Phobius"/>
    </source>
</evidence>
<evidence type="ECO:0000313" key="2">
    <source>
        <dbReference type="EMBL" id="KOX91451.1"/>
    </source>
</evidence>
<evidence type="ECO:0000313" key="3">
    <source>
        <dbReference type="Proteomes" id="UP000037729"/>
    </source>
</evidence>
<feature type="transmembrane region" description="Helical" evidence="1">
    <location>
        <begin position="15"/>
        <end position="36"/>
    </location>
</feature>
<protein>
    <submittedName>
        <fullName evidence="2">Uncharacterized protein</fullName>
    </submittedName>
</protein>
<organism evidence="2 3">
    <name type="scientific">Haloarcula rubripromontorii</name>
    <dbReference type="NCBI Taxonomy" id="1705562"/>
    <lineage>
        <taxon>Archaea</taxon>
        <taxon>Methanobacteriati</taxon>
        <taxon>Methanobacteriota</taxon>
        <taxon>Stenosarchaea group</taxon>
        <taxon>Halobacteria</taxon>
        <taxon>Halobacteriales</taxon>
        <taxon>Haloarculaceae</taxon>
        <taxon>Haloarcula</taxon>
    </lineage>
</organism>
<keyword evidence="1" id="KW-0472">Membrane</keyword>
<keyword evidence="1" id="KW-0812">Transmembrane</keyword>
<name>A0A0M9AIR4_9EURY</name>
<dbReference type="AlphaFoldDB" id="A0A0M9AIR4"/>
<sequence>VKADLRVREDRAGLVVERAVAILTEIPLILSIAAVFDHRFRPAARATEALAPANLLQQVRGALL</sequence>